<dbReference type="OrthoDB" id="86584at2"/>
<proteinExistence type="predicted"/>
<dbReference type="HOGENOM" id="CLU_051643_1_0_9"/>
<keyword evidence="2" id="KW-1185">Reference proteome</keyword>
<dbReference type="Proteomes" id="UP000010420">
    <property type="component" value="Unassembled WGS sequence"/>
</dbReference>
<gene>
    <name evidence="1" type="ORF">HMPREF0216_01347</name>
</gene>
<evidence type="ECO:0000313" key="1">
    <source>
        <dbReference type="EMBL" id="EKY27537.1"/>
    </source>
</evidence>
<name>L1QIX7_9CLOT</name>
<protein>
    <recommendedName>
        <fullName evidence="3">FliB family protein</fullName>
    </recommendedName>
</protein>
<evidence type="ECO:0008006" key="3">
    <source>
        <dbReference type="Google" id="ProtNLM"/>
    </source>
</evidence>
<dbReference type="AlphaFoldDB" id="L1QIX7"/>
<dbReference type="NCBIfam" id="NF038110">
    <property type="entry name" value="Lys_methyl_FliB"/>
    <property type="match status" value="1"/>
</dbReference>
<dbReference type="EMBL" id="AMEZ01000034">
    <property type="protein sequence ID" value="EKY27537.1"/>
    <property type="molecule type" value="Genomic_DNA"/>
</dbReference>
<dbReference type="eggNOG" id="COG0727">
    <property type="taxonomic scope" value="Bacteria"/>
</dbReference>
<sequence length="414" mass="49177">MECKVKKRYAAYFEKFKCIGGKCSDSCCVGWNIDIDKITFKRYFKVKDTEMRKMFQKNVQNNERCSSEDVDYGIVKLKKDKRCPFLDKKNYCIIHSKLGEDYLSNVCTCFPRVTNKVNDTYEMSLDVACPEAARLILLNEEGIRFVSKEEKLGKYIISAQVDTTLKEVKNTPLKYFKEVRDFCIEIIQNRQFKLSERLYVLGDFINKLDDGFENNSNEIVKFINEYDVKTTLKEYKDEDINSLLGNSNMNYIIQINFFMKMLKILKVDKEIESVSFKNYTETMLNGYNIQDDESISKNSHLYIKAFKEYEYILENKYDYIFENYLVNYIYNNMFPFNEVISLFDTYIMLLMRVSFIKFYLVGLYLNGEDNDNKKIAEFIQVFSKTIEHHKSFLMDSLAYIKRNELNNIEFAKML</sequence>
<organism evidence="1 2">
    <name type="scientific">Clostridium celatum DSM 1785</name>
    <dbReference type="NCBI Taxonomy" id="545697"/>
    <lineage>
        <taxon>Bacteria</taxon>
        <taxon>Bacillati</taxon>
        <taxon>Bacillota</taxon>
        <taxon>Clostridia</taxon>
        <taxon>Eubacteriales</taxon>
        <taxon>Clostridiaceae</taxon>
        <taxon>Clostridium</taxon>
    </lineage>
</organism>
<dbReference type="PATRIC" id="fig|545697.3.peg.1324"/>
<accession>L1QIX7</accession>
<reference evidence="1 2" key="1">
    <citation type="submission" date="2012-05" db="EMBL/GenBank/DDBJ databases">
        <authorList>
            <person name="Weinstock G."/>
            <person name="Sodergren E."/>
            <person name="Lobos E.A."/>
            <person name="Fulton L."/>
            <person name="Fulton R."/>
            <person name="Courtney L."/>
            <person name="Fronick C."/>
            <person name="O'Laughlin M."/>
            <person name="Godfrey J."/>
            <person name="Wilson R.M."/>
            <person name="Miner T."/>
            <person name="Farmer C."/>
            <person name="Delehaunty K."/>
            <person name="Cordes M."/>
            <person name="Minx P."/>
            <person name="Tomlinson C."/>
            <person name="Chen J."/>
            <person name="Wollam A."/>
            <person name="Pepin K.H."/>
            <person name="Bhonagiri V."/>
            <person name="Zhang X."/>
            <person name="Suruliraj S."/>
            <person name="Warren W."/>
            <person name="Mitreva M."/>
            <person name="Mardis E.R."/>
            <person name="Wilson R.K."/>
        </authorList>
    </citation>
    <scope>NUCLEOTIDE SEQUENCE [LARGE SCALE GENOMIC DNA]</scope>
    <source>
        <strain evidence="1 2">DSM 1785</strain>
    </source>
</reference>
<comment type="caution">
    <text evidence="1">The sequence shown here is derived from an EMBL/GenBank/DDBJ whole genome shotgun (WGS) entry which is preliminary data.</text>
</comment>
<dbReference type="STRING" id="545697.HMPREF0216_01347"/>
<dbReference type="RefSeq" id="WP_005212509.1">
    <property type="nucleotide sequence ID" value="NZ_KB291626.1"/>
</dbReference>
<evidence type="ECO:0000313" key="2">
    <source>
        <dbReference type="Proteomes" id="UP000010420"/>
    </source>
</evidence>